<gene>
    <name evidence="1" type="ORF">Nepgr_029941</name>
</gene>
<dbReference type="EMBL" id="BSYO01000034">
    <property type="protein sequence ID" value="GMH28098.1"/>
    <property type="molecule type" value="Genomic_DNA"/>
</dbReference>
<evidence type="ECO:0000313" key="1">
    <source>
        <dbReference type="EMBL" id="GMH28098.1"/>
    </source>
</evidence>
<evidence type="ECO:0000313" key="2">
    <source>
        <dbReference type="Proteomes" id="UP001279734"/>
    </source>
</evidence>
<proteinExistence type="predicted"/>
<dbReference type="Proteomes" id="UP001279734">
    <property type="component" value="Unassembled WGS sequence"/>
</dbReference>
<dbReference type="AlphaFoldDB" id="A0AAD3TDH3"/>
<accession>A0AAD3TDH3</accession>
<organism evidence="1 2">
    <name type="scientific">Nepenthes gracilis</name>
    <name type="common">Slender pitcher plant</name>
    <dbReference type="NCBI Taxonomy" id="150966"/>
    <lineage>
        <taxon>Eukaryota</taxon>
        <taxon>Viridiplantae</taxon>
        <taxon>Streptophyta</taxon>
        <taxon>Embryophyta</taxon>
        <taxon>Tracheophyta</taxon>
        <taxon>Spermatophyta</taxon>
        <taxon>Magnoliopsida</taxon>
        <taxon>eudicotyledons</taxon>
        <taxon>Gunneridae</taxon>
        <taxon>Pentapetalae</taxon>
        <taxon>Caryophyllales</taxon>
        <taxon>Nepenthaceae</taxon>
        <taxon>Nepenthes</taxon>
    </lineage>
</organism>
<keyword evidence="2" id="KW-1185">Reference proteome</keyword>
<sequence length="116" mass="12442">MTLAAMASPSSPAGGLPYSIVYSSFHNRPVGSLACRRMRSFHNRHETHLGRMSGTDPAWIPLLESLSCYGVRWLTQTPAFCIGAASLQSIYPKPSTTSGCDCFDDVSSLLSSSILG</sequence>
<comment type="caution">
    <text evidence="1">The sequence shown here is derived from an EMBL/GenBank/DDBJ whole genome shotgun (WGS) entry which is preliminary data.</text>
</comment>
<name>A0AAD3TDH3_NEPGR</name>
<protein>
    <submittedName>
        <fullName evidence="1">Uncharacterized protein</fullName>
    </submittedName>
</protein>
<reference evidence="1" key="1">
    <citation type="submission" date="2023-05" db="EMBL/GenBank/DDBJ databases">
        <title>Nepenthes gracilis genome sequencing.</title>
        <authorList>
            <person name="Fukushima K."/>
        </authorList>
    </citation>
    <scope>NUCLEOTIDE SEQUENCE</scope>
    <source>
        <strain evidence="1">SING2019-196</strain>
    </source>
</reference>